<dbReference type="AlphaFoldDB" id="A0A939HBG0"/>
<accession>A0A939HBG0</accession>
<keyword evidence="2" id="KW-1185">Reference proteome</keyword>
<reference evidence="1" key="1">
    <citation type="submission" date="2021-03" db="EMBL/GenBank/DDBJ databases">
        <title>Proteiniclasticum marinus sp. nov., isolated from tidal flat sediment.</title>
        <authorList>
            <person name="Namirimu T."/>
            <person name="Yang J.-A."/>
            <person name="Yang S.-H."/>
            <person name="Kim Y.-J."/>
            <person name="Kwon K.K."/>
        </authorList>
    </citation>
    <scope>NUCLEOTIDE SEQUENCE</scope>
    <source>
        <strain evidence="1">SCR006</strain>
    </source>
</reference>
<gene>
    <name evidence="1" type="ORF">J3A84_05680</name>
</gene>
<dbReference type="SUPFAM" id="SSF109604">
    <property type="entry name" value="HD-domain/PDEase-like"/>
    <property type="match status" value="1"/>
</dbReference>
<dbReference type="Proteomes" id="UP000664218">
    <property type="component" value="Unassembled WGS sequence"/>
</dbReference>
<sequence>MEKVKLKGLPLFERALTLAAVMHAGQKDKGGQPYVMHVIRVMMELKEPELKVAALLHDLLEDTDLTAEDLLSYGFSEETIGIVALLSREPEEPYMDYIRRLSRDEGAIRIKLSDLKDNQNRTRLKGSLSQEDLKRMEKYHRAEEYLLRVLHDREV</sequence>
<protein>
    <submittedName>
        <fullName evidence="1">HD domain-containing protein</fullName>
    </submittedName>
</protein>
<evidence type="ECO:0000313" key="2">
    <source>
        <dbReference type="Proteomes" id="UP000664218"/>
    </source>
</evidence>
<name>A0A939HBG0_9CLOT</name>
<comment type="caution">
    <text evidence="1">The sequence shown here is derived from an EMBL/GenBank/DDBJ whole genome shotgun (WGS) entry which is preliminary data.</text>
</comment>
<proteinExistence type="predicted"/>
<dbReference type="Gene3D" id="1.10.3210.10">
    <property type="entry name" value="Hypothetical protein af1432"/>
    <property type="match status" value="1"/>
</dbReference>
<organism evidence="1 2">
    <name type="scientific">Proteiniclasticum aestuarii</name>
    <dbReference type="NCBI Taxonomy" id="2817862"/>
    <lineage>
        <taxon>Bacteria</taxon>
        <taxon>Bacillati</taxon>
        <taxon>Bacillota</taxon>
        <taxon>Clostridia</taxon>
        <taxon>Eubacteriales</taxon>
        <taxon>Clostridiaceae</taxon>
        <taxon>Proteiniclasticum</taxon>
    </lineage>
</organism>
<evidence type="ECO:0000313" key="1">
    <source>
        <dbReference type="EMBL" id="MBO1264530.1"/>
    </source>
</evidence>
<dbReference type="EMBL" id="JAFNJU010000003">
    <property type="protein sequence ID" value="MBO1264530.1"/>
    <property type="molecule type" value="Genomic_DNA"/>
</dbReference>
<dbReference type="RefSeq" id="WP_207599036.1">
    <property type="nucleotide sequence ID" value="NZ_JAFNJU010000003.1"/>
</dbReference>